<dbReference type="PANTHER" id="PTHR23353">
    <property type="entry name" value="RAB-GAP/TBC-RELATED"/>
    <property type="match status" value="1"/>
</dbReference>
<evidence type="ECO:0000313" key="4">
    <source>
        <dbReference type="Proteomes" id="UP000095751"/>
    </source>
</evidence>
<feature type="compositionally biased region" description="Basic residues" evidence="1">
    <location>
        <begin position="11"/>
        <end position="22"/>
    </location>
</feature>
<feature type="compositionally biased region" description="Low complexity" evidence="1">
    <location>
        <begin position="91"/>
        <end position="116"/>
    </location>
</feature>
<keyword evidence="2" id="KW-1133">Transmembrane helix</keyword>
<keyword evidence="2" id="KW-0472">Membrane</keyword>
<keyword evidence="2" id="KW-0812">Transmembrane</keyword>
<dbReference type="EMBL" id="KV784361">
    <property type="protein sequence ID" value="OEU13756.1"/>
    <property type="molecule type" value="Genomic_DNA"/>
</dbReference>
<dbReference type="AlphaFoldDB" id="A0A1E7F6H6"/>
<evidence type="ECO:0000256" key="1">
    <source>
        <dbReference type="SAM" id="MobiDB-lite"/>
    </source>
</evidence>
<organism evidence="3 4">
    <name type="scientific">Fragilariopsis cylindrus CCMP1102</name>
    <dbReference type="NCBI Taxonomy" id="635003"/>
    <lineage>
        <taxon>Eukaryota</taxon>
        <taxon>Sar</taxon>
        <taxon>Stramenopiles</taxon>
        <taxon>Ochrophyta</taxon>
        <taxon>Bacillariophyta</taxon>
        <taxon>Bacillariophyceae</taxon>
        <taxon>Bacillariophycidae</taxon>
        <taxon>Bacillariales</taxon>
        <taxon>Bacillariaceae</taxon>
        <taxon>Fragilariopsis</taxon>
    </lineage>
</organism>
<feature type="compositionally biased region" description="Pro residues" evidence="1">
    <location>
        <begin position="135"/>
        <end position="144"/>
    </location>
</feature>
<feature type="transmembrane region" description="Helical" evidence="2">
    <location>
        <begin position="270"/>
        <end position="289"/>
    </location>
</feature>
<dbReference type="OrthoDB" id="46602at2759"/>
<sequence>MFRKFSLFGGKSKKNRPKKKRLSPAAHDRNSNGDVETTVPPSYQYAMNEYALTSPSMTTRRSANSPNVDDDGKIRPSYSMTEVEEEEHEFQQQQQQQTSIDQSKQPQQQQQQQSSQLDPPTQHDDVQRQKQSATPRPPPPPPGQPSTRDGILRSSSRRSQRQQQLPEQLTQYSPYNRRRYLSPKAEYFSYDEDDNTTTTMGGNDDNGSIGGPSMLKHPSYINQNNNNGNVEPMMPDSTYEEWYGDAYVGGPIRYIYPSGYQSMRPRGGPWKLSIVVCLLFTWLSIFVIGHCSDNYTQKQASQNNNNNNNNDNNYEYSYIDDDNLVIDAKWCGSRLLYWLWVISMLITGLATAYCGVIGYIKIRDFAVANTRSQPPGIMTVGDYSLSPDGNVHVNSSHRQGTQGNSDYYVPIGDANNNGIISRQQHISALNNNSNTARLQQTHPSQYNKTIYQADGTPQFWGNQIYRPNQAAVAITSR</sequence>
<feature type="region of interest" description="Disordered" evidence="1">
    <location>
        <begin position="1"/>
        <end position="178"/>
    </location>
</feature>
<feature type="transmembrane region" description="Helical" evidence="2">
    <location>
        <begin position="337"/>
        <end position="360"/>
    </location>
</feature>
<dbReference type="InParanoid" id="A0A1E7F6H6"/>
<evidence type="ECO:0000313" key="3">
    <source>
        <dbReference type="EMBL" id="OEU13756.1"/>
    </source>
</evidence>
<feature type="compositionally biased region" description="Polar residues" evidence="1">
    <location>
        <begin position="51"/>
        <end position="67"/>
    </location>
</feature>
<proteinExistence type="predicted"/>
<dbReference type="InterPro" id="IPR053019">
    <property type="entry name" value="GATA_zinc_finger"/>
</dbReference>
<feature type="compositionally biased region" description="Polar residues" evidence="1">
    <location>
        <begin position="32"/>
        <end position="41"/>
    </location>
</feature>
<evidence type="ECO:0000256" key="2">
    <source>
        <dbReference type="SAM" id="Phobius"/>
    </source>
</evidence>
<gene>
    <name evidence="3" type="ORF">FRACYDRAFT_242105</name>
</gene>
<reference evidence="3 4" key="1">
    <citation type="submission" date="2016-09" db="EMBL/GenBank/DDBJ databases">
        <title>Extensive genetic diversity and differential bi-allelic expression allows diatom success in the polar Southern Ocean.</title>
        <authorList>
            <consortium name="DOE Joint Genome Institute"/>
            <person name="Mock T."/>
            <person name="Otillar R.P."/>
            <person name="Strauss J."/>
            <person name="Dupont C."/>
            <person name="Frickenhaus S."/>
            <person name="Maumus F."/>
            <person name="Mcmullan M."/>
            <person name="Sanges R."/>
            <person name="Schmutz J."/>
            <person name="Toseland A."/>
            <person name="Valas R."/>
            <person name="Veluchamy A."/>
            <person name="Ward B.J."/>
            <person name="Allen A."/>
            <person name="Barry K."/>
            <person name="Falciatore A."/>
            <person name="Ferrante M."/>
            <person name="Fortunato A.E."/>
            <person name="Gloeckner G."/>
            <person name="Gruber A."/>
            <person name="Hipkin R."/>
            <person name="Janech M."/>
            <person name="Kroth P."/>
            <person name="Leese F."/>
            <person name="Lindquist E."/>
            <person name="Lyon B.R."/>
            <person name="Martin J."/>
            <person name="Mayer C."/>
            <person name="Parker M."/>
            <person name="Quesneville H."/>
            <person name="Raymond J."/>
            <person name="Uhlig C."/>
            <person name="Valentin K.U."/>
            <person name="Worden A.Z."/>
            <person name="Armbrust E.V."/>
            <person name="Bowler C."/>
            <person name="Green B."/>
            <person name="Moulton V."/>
            <person name="Van Oosterhout C."/>
            <person name="Grigoriev I."/>
        </authorList>
    </citation>
    <scope>NUCLEOTIDE SEQUENCE [LARGE SCALE GENOMIC DNA]</scope>
    <source>
        <strain evidence="3 4">CCMP1102</strain>
    </source>
</reference>
<protein>
    <submittedName>
        <fullName evidence="3">Uncharacterized protein</fullName>
    </submittedName>
</protein>
<keyword evidence="4" id="KW-1185">Reference proteome</keyword>
<dbReference type="KEGG" id="fcy:FRACYDRAFT_242105"/>
<accession>A0A1E7F6H6</accession>
<name>A0A1E7F6H6_9STRA</name>
<dbReference type="Proteomes" id="UP000095751">
    <property type="component" value="Unassembled WGS sequence"/>
</dbReference>
<dbReference type="PANTHER" id="PTHR23353:SF23">
    <property type="entry name" value="PROTEIN HAIRLESS"/>
    <property type="match status" value="1"/>
</dbReference>
<feature type="compositionally biased region" description="Polar residues" evidence="1">
    <location>
        <begin position="165"/>
        <end position="174"/>
    </location>
</feature>